<comment type="catalytic activity">
    <reaction evidence="1">
        <text>ATP + H2O = AMP + diphosphate + H(+)</text>
        <dbReference type="Rhea" id="RHEA:14245"/>
        <dbReference type="ChEBI" id="CHEBI:15377"/>
        <dbReference type="ChEBI" id="CHEBI:15378"/>
        <dbReference type="ChEBI" id="CHEBI:30616"/>
        <dbReference type="ChEBI" id="CHEBI:33019"/>
        <dbReference type="ChEBI" id="CHEBI:456215"/>
        <dbReference type="EC" id="3.6.1.8"/>
    </reaction>
</comment>
<dbReference type="FunFam" id="1.10.287.1080:FF:000001">
    <property type="entry name" value="Nucleoside triphosphate pyrophosphohydrolase"/>
    <property type="match status" value="1"/>
</dbReference>
<proteinExistence type="inferred from homology"/>
<dbReference type="Proteomes" id="UP000189670">
    <property type="component" value="Unassembled WGS sequence"/>
</dbReference>
<dbReference type="CDD" id="cd11528">
    <property type="entry name" value="NTP-PPase_MazG_Nterm"/>
    <property type="match status" value="1"/>
</dbReference>
<evidence type="ECO:0000256" key="2">
    <source>
        <dbReference type="ARBA" id="ARBA00061115"/>
    </source>
</evidence>
<dbReference type="EMBL" id="ATBP01000236">
    <property type="protein sequence ID" value="ETR71681.1"/>
    <property type="molecule type" value="Genomic_DNA"/>
</dbReference>
<dbReference type="Pfam" id="PF03819">
    <property type="entry name" value="MazG"/>
    <property type="match status" value="2"/>
</dbReference>
<dbReference type="GO" id="GO:0047693">
    <property type="term" value="F:ATP diphosphatase activity"/>
    <property type="evidence" value="ECO:0007669"/>
    <property type="project" value="UniProtKB-EC"/>
</dbReference>
<dbReference type="GO" id="GO:0046061">
    <property type="term" value="P:dATP catabolic process"/>
    <property type="evidence" value="ECO:0007669"/>
    <property type="project" value="TreeGrafter"/>
</dbReference>
<comment type="caution">
    <text evidence="6">The sequence shown here is derived from an EMBL/GenBank/DDBJ whole genome shotgun (WGS) entry which is preliminary data.</text>
</comment>
<evidence type="ECO:0000259" key="5">
    <source>
        <dbReference type="Pfam" id="PF03819"/>
    </source>
</evidence>
<gene>
    <name evidence="6" type="ORF">OMM_07953</name>
</gene>
<dbReference type="EC" id="3.6.1.8" evidence="3"/>
<sequence>MTLSPLYALRELVERLRGKNGCPWDQKQTPEDTKNYLVEEMYELFEAIDNNNADHICEELGDVLMLIMSLACMYEEQGAFDIDKVASYCRQKMIRRHPHVFGDASAKDAEAVLDRWHKMKNQEKKKKSQSFLDSVPSNMPALHRAFQLAERAARVGFDWLDRKRVEKKMDEEYHEFKEALQSDKVEDIQAEMGDLMFSIINIARWCKIHPDAALNDCNQKFIQRFKYIETHLRDQAKSLENASLQEMDDLWNAAKQAINETH</sequence>
<dbReference type="Gene3D" id="1.10.287.1080">
    <property type="entry name" value="MazG-like"/>
    <property type="match status" value="2"/>
</dbReference>
<dbReference type="NCBIfam" id="NF007113">
    <property type="entry name" value="PRK09562.1"/>
    <property type="match status" value="1"/>
</dbReference>
<dbReference type="FunFam" id="1.10.287.1080:FF:000003">
    <property type="entry name" value="Nucleoside triphosphate pyrophosphohydrolase"/>
    <property type="match status" value="1"/>
</dbReference>
<accession>A0A1V1PA00</accession>
<dbReference type="NCBIfam" id="TIGR00444">
    <property type="entry name" value="mazG"/>
    <property type="match status" value="1"/>
</dbReference>
<evidence type="ECO:0000256" key="4">
    <source>
        <dbReference type="ARBA" id="ARBA00074799"/>
    </source>
</evidence>
<protein>
    <recommendedName>
        <fullName evidence="4">Nucleoside triphosphate pyrophosphohydrolase</fullName>
        <ecNumber evidence="3">3.6.1.8</ecNumber>
    </recommendedName>
</protein>
<dbReference type="GO" id="GO:0046047">
    <property type="term" value="P:TTP catabolic process"/>
    <property type="evidence" value="ECO:0007669"/>
    <property type="project" value="TreeGrafter"/>
</dbReference>
<dbReference type="GO" id="GO:0046052">
    <property type="term" value="P:UTP catabolic process"/>
    <property type="evidence" value="ECO:0007669"/>
    <property type="project" value="TreeGrafter"/>
</dbReference>
<dbReference type="InterPro" id="IPR004518">
    <property type="entry name" value="MazG-like_dom"/>
</dbReference>
<feature type="domain" description="NTP pyrophosphohydrolase MazG-like" evidence="5">
    <location>
        <begin position="167"/>
        <end position="226"/>
    </location>
</feature>
<dbReference type="InterPro" id="IPR011551">
    <property type="entry name" value="NTP_PyrPHydrolase_MazG"/>
</dbReference>
<dbReference type="AlphaFoldDB" id="A0A1V1PA00"/>
<dbReference type="CDD" id="cd11529">
    <property type="entry name" value="NTP-PPase_MazG_Cterm"/>
    <property type="match status" value="1"/>
</dbReference>
<dbReference type="SUPFAM" id="SSF101386">
    <property type="entry name" value="all-alpha NTP pyrophosphatases"/>
    <property type="match status" value="2"/>
</dbReference>
<dbReference type="GO" id="GO:0006950">
    <property type="term" value="P:response to stress"/>
    <property type="evidence" value="ECO:0007669"/>
    <property type="project" value="UniProtKB-ARBA"/>
</dbReference>
<reference evidence="7" key="1">
    <citation type="submission" date="2012-11" db="EMBL/GenBank/DDBJ databases">
        <authorList>
            <person name="Lucero-Rivera Y.E."/>
            <person name="Tovar-Ramirez D."/>
        </authorList>
    </citation>
    <scope>NUCLEOTIDE SEQUENCE [LARGE SCALE GENOMIC DNA]</scope>
    <source>
        <strain evidence="7">Araruama</strain>
    </source>
</reference>
<organism evidence="6 7">
    <name type="scientific">Candidatus Magnetoglobus multicellularis str. Araruama</name>
    <dbReference type="NCBI Taxonomy" id="890399"/>
    <lineage>
        <taxon>Bacteria</taxon>
        <taxon>Pseudomonadati</taxon>
        <taxon>Thermodesulfobacteriota</taxon>
        <taxon>Desulfobacteria</taxon>
        <taxon>Desulfobacterales</taxon>
        <taxon>Desulfobacteraceae</taxon>
        <taxon>Candidatus Magnetoglobus</taxon>
    </lineage>
</organism>
<dbReference type="InterPro" id="IPR048015">
    <property type="entry name" value="NTP-PPase_MazG-like_N"/>
</dbReference>
<feature type="domain" description="NTP pyrophosphohydrolase MazG-like" evidence="5">
    <location>
        <begin position="28"/>
        <end position="101"/>
    </location>
</feature>
<dbReference type="GO" id="GO:0046076">
    <property type="term" value="P:dTTP catabolic process"/>
    <property type="evidence" value="ECO:0007669"/>
    <property type="project" value="TreeGrafter"/>
</dbReference>
<evidence type="ECO:0000313" key="7">
    <source>
        <dbReference type="Proteomes" id="UP000189670"/>
    </source>
</evidence>
<comment type="similarity">
    <text evidence="2">Belongs to the nucleoside triphosphate pyrophosphohydrolase family.</text>
</comment>
<evidence type="ECO:0000256" key="3">
    <source>
        <dbReference type="ARBA" id="ARBA00066372"/>
    </source>
</evidence>
<dbReference type="GO" id="GO:0046081">
    <property type="term" value="P:dUTP catabolic process"/>
    <property type="evidence" value="ECO:0007669"/>
    <property type="project" value="TreeGrafter"/>
</dbReference>
<dbReference type="PANTHER" id="PTHR30522">
    <property type="entry name" value="NUCLEOSIDE TRIPHOSPHATE PYROPHOSPHOHYDROLASE"/>
    <property type="match status" value="1"/>
</dbReference>
<evidence type="ECO:0000313" key="6">
    <source>
        <dbReference type="EMBL" id="ETR71681.1"/>
    </source>
</evidence>
<dbReference type="InterPro" id="IPR048011">
    <property type="entry name" value="NTP-PPase_MazG-like_C"/>
</dbReference>
<dbReference type="GO" id="GO:0006203">
    <property type="term" value="P:dGTP catabolic process"/>
    <property type="evidence" value="ECO:0007669"/>
    <property type="project" value="TreeGrafter"/>
</dbReference>
<evidence type="ECO:0000256" key="1">
    <source>
        <dbReference type="ARBA" id="ARBA00052141"/>
    </source>
</evidence>
<dbReference type="PANTHER" id="PTHR30522:SF0">
    <property type="entry name" value="NUCLEOSIDE TRIPHOSPHATE PYROPHOSPHOHYDROLASE"/>
    <property type="match status" value="1"/>
</dbReference>
<name>A0A1V1PA00_9BACT</name>